<dbReference type="PANTHER" id="PTHR33710:SF71">
    <property type="entry name" value="ENDONUCLEASE_EXONUCLEASE_PHOSPHATASE DOMAIN-CONTAINING PROTEIN"/>
    <property type="match status" value="1"/>
</dbReference>
<dbReference type="InterPro" id="IPR020847">
    <property type="entry name" value="AP_endonuclease_F1_BS"/>
</dbReference>
<accession>A0A438JQP8</accession>
<keyword evidence="2" id="KW-0812">Transmembrane</keyword>
<evidence type="ECO:0000256" key="2">
    <source>
        <dbReference type="SAM" id="Phobius"/>
    </source>
</evidence>
<organism evidence="5 6">
    <name type="scientific">Vitis vinifera</name>
    <name type="common">Grape</name>
    <dbReference type="NCBI Taxonomy" id="29760"/>
    <lineage>
        <taxon>Eukaryota</taxon>
        <taxon>Viridiplantae</taxon>
        <taxon>Streptophyta</taxon>
        <taxon>Embryophyta</taxon>
        <taxon>Tracheophyta</taxon>
        <taxon>Spermatophyta</taxon>
        <taxon>Magnoliopsida</taxon>
        <taxon>eudicotyledons</taxon>
        <taxon>Gunneridae</taxon>
        <taxon>Pentapetalae</taxon>
        <taxon>rosids</taxon>
        <taxon>Vitales</taxon>
        <taxon>Vitaceae</taxon>
        <taxon>Viteae</taxon>
        <taxon>Vitis</taxon>
    </lineage>
</organism>
<name>A0A438JQP8_VITVI</name>
<feature type="domain" description="Reverse transcriptase" evidence="3">
    <location>
        <begin position="613"/>
        <end position="836"/>
    </location>
</feature>
<comment type="caution">
    <text evidence="5">The sequence shown here is derived from an EMBL/GenBank/DDBJ whole genome shotgun (WGS) entry which is preliminary data.</text>
</comment>
<dbReference type="GO" id="GO:0004519">
    <property type="term" value="F:endonuclease activity"/>
    <property type="evidence" value="ECO:0007669"/>
    <property type="project" value="InterPro"/>
</dbReference>
<evidence type="ECO:0000259" key="4">
    <source>
        <dbReference type="Pfam" id="PF03372"/>
    </source>
</evidence>
<dbReference type="Proteomes" id="UP000288805">
    <property type="component" value="Unassembled WGS sequence"/>
</dbReference>
<dbReference type="AlphaFoldDB" id="A0A438JQP8"/>
<evidence type="ECO:0000259" key="3">
    <source>
        <dbReference type="Pfam" id="PF00078"/>
    </source>
</evidence>
<dbReference type="InterPro" id="IPR036691">
    <property type="entry name" value="Endo/exonu/phosph_ase_sf"/>
</dbReference>
<dbReference type="Pfam" id="PF03372">
    <property type="entry name" value="Exo_endo_phos"/>
    <property type="match status" value="1"/>
</dbReference>
<evidence type="ECO:0000313" key="6">
    <source>
        <dbReference type="Proteomes" id="UP000288805"/>
    </source>
</evidence>
<dbReference type="Gene3D" id="3.60.10.10">
    <property type="entry name" value="Endonuclease/exonuclease/phosphatase"/>
    <property type="match status" value="1"/>
</dbReference>
<dbReference type="InterPro" id="IPR005135">
    <property type="entry name" value="Endo/exonuclease/phosphatase"/>
</dbReference>
<dbReference type="PROSITE" id="PS00726">
    <property type="entry name" value="AP_NUCLEASE_F1_1"/>
    <property type="match status" value="1"/>
</dbReference>
<protein>
    <submittedName>
        <fullName evidence="5">LINE-1 retrotransposable element ORF2 protein</fullName>
    </submittedName>
</protein>
<dbReference type="Pfam" id="PF00078">
    <property type="entry name" value="RVT_1"/>
    <property type="match status" value="1"/>
</dbReference>
<dbReference type="CDD" id="cd01650">
    <property type="entry name" value="RT_nLTR_like"/>
    <property type="match status" value="1"/>
</dbReference>
<feature type="transmembrane region" description="Helical" evidence="2">
    <location>
        <begin position="1015"/>
        <end position="1032"/>
    </location>
</feature>
<proteinExistence type="predicted"/>
<keyword evidence="2" id="KW-1133">Transmembrane helix</keyword>
<feature type="region of interest" description="Disordered" evidence="1">
    <location>
        <begin position="63"/>
        <end position="86"/>
    </location>
</feature>
<reference evidence="5 6" key="1">
    <citation type="journal article" date="2018" name="PLoS Genet.">
        <title>Population sequencing reveals clonal diversity and ancestral inbreeding in the grapevine cultivar Chardonnay.</title>
        <authorList>
            <person name="Roach M.J."/>
            <person name="Johnson D.L."/>
            <person name="Bohlmann J."/>
            <person name="van Vuuren H.J."/>
            <person name="Jones S.J."/>
            <person name="Pretorius I.S."/>
            <person name="Schmidt S.A."/>
            <person name="Borneman A.R."/>
        </authorList>
    </citation>
    <scope>NUCLEOTIDE SEQUENCE [LARGE SCALE GENOMIC DNA]</scope>
    <source>
        <strain evidence="6">cv. Chardonnay</strain>
        <tissue evidence="5">Leaf</tissue>
    </source>
</reference>
<feature type="domain" description="Endonuclease/exonuclease/phosphatase" evidence="4">
    <location>
        <begin position="178"/>
        <end position="398"/>
    </location>
</feature>
<keyword evidence="2" id="KW-0472">Membrane</keyword>
<feature type="compositionally biased region" description="Polar residues" evidence="1">
    <location>
        <begin position="65"/>
        <end position="74"/>
    </location>
</feature>
<evidence type="ECO:0000313" key="5">
    <source>
        <dbReference type="EMBL" id="RVX11280.1"/>
    </source>
</evidence>
<dbReference type="SUPFAM" id="SSF56219">
    <property type="entry name" value="DNase I-like"/>
    <property type="match status" value="1"/>
</dbReference>
<dbReference type="GO" id="GO:0003677">
    <property type="term" value="F:DNA binding"/>
    <property type="evidence" value="ECO:0007669"/>
    <property type="project" value="InterPro"/>
</dbReference>
<dbReference type="InterPro" id="IPR000477">
    <property type="entry name" value="RT_dom"/>
</dbReference>
<dbReference type="GO" id="GO:0006281">
    <property type="term" value="P:DNA repair"/>
    <property type="evidence" value="ECO:0007669"/>
    <property type="project" value="InterPro"/>
</dbReference>
<gene>
    <name evidence="5" type="primary">LORF2_83</name>
    <name evidence="5" type="ORF">CK203_019735</name>
</gene>
<dbReference type="EMBL" id="QGNW01000031">
    <property type="protein sequence ID" value="RVX11280.1"/>
    <property type="molecule type" value="Genomic_DNA"/>
</dbReference>
<evidence type="ECO:0000256" key="1">
    <source>
        <dbReference type="SAM" id="MobiDB-lite"/>
    </source>
</evidence>
<sequence>MSLSGNLSKEDTSASRVEVKGGLTGRVGFDPRGYSDMVSPSNSIIRGKGLIFEGFAKFREPKTWSPDSPLTNPSGPILPNSVPLPQSPTENQGISKFFMKKMTESCTPKDSIVRSHKDSGDFLIDGLSPGKMAKVREVLCSLDIKVYSRRKSRGPTGIETCWFWLGRLGSLCFPMKIISWNVRGLGSRNKRRMVKDFLRSENPDVVMIQETKKENCDRRFVGSVWTVRNKDWVALPASGASGGILIIWDSKNLRREEVVIGSFSVSVKFSLDGCGPLWISAVYGPNSPSLRKDFWVELFDIYGLTYPLWCVGGDFNVIRRSSEKMGGSSLTPSMRDFDSFIRECELLDPPLRNASFTWSNMQESPVCKRLDRFLYSNEWGLLFPQGLQEALIRRTSDHWPIVMDTNPFMWGPTPFRFENMWLQHTNFKENFRDWWSGFQGNGWEGHKFMRRLQYVKAKLKEWNKFSFGELKEKKKSILNDLANFDAIEQEGGLNPDLRNRKYIKELENERGLVLKNAESITEEILHYFEKLYTNPTGESWGVEGLDWSPISEESALRLDSPFTEEEISKAIFQLDRDKAPGPDGFTIAVFQECWDVIKEDLSLQDNSQSALGRLRGVLHETIHYTQGAFVQGRQILDAVLIANEIVDERRRSGEEGVVFKIDFEKAYDHVKWDFLDHVLEKKGFSPRWRKWMSGCLSSVSYAILVNGSAKGWVKASRIKTRRPFIPFFVYFSRRLLSRMLMRAEERNMMEGFRVGRNRTRVSHLQFADDTIFFSNSREEELQTLKSLLLVFGHISGLKVNLNKSSIYGINLDQAHLSRLAEMLDCKASGWPILYLGLPLGGNPKACGFWDPVLRESQGNGYGGILERDSALWHQETGKEFGSGKICGGGPTFGNPISKTIRVVVDKNISISSVLGPSRLFSWNLNFHRNLSDSEIEDLEGLMRLFSVKSFFLALSQSSGSPQNFPSKFVWNSQVPFKVKSFVWLFQLAKMDWVPLRSIYDMMSIKFKGFGNSKRGIVLWQAASIALIWVVWWERNARIFEDKARNSEFLWDSIVFLASLWAFYSKAFKGIPLNVIQLDWIAVCTP</sequence>
<dbReference type="PANTHER" id="PTHR33710">
    <property type="entry name" value="BNAC02G09200D PROTEIN"/>
    <property type="match status" value="1"/>
</dbReference>